<name>A0AAX6F5X1_IRIPA</name>
<reference evidence="1" key="1">
    <citation type="journal article" date="2023" name="GigaByte">
        <title>Genome assembly of the bearded iris, Iris pallida Lam.</title>
        <authorList>
            <person name="Bruccoleri R.E."/>
            <person name="Oakeley E.J."/>
            <person name="Faust A.M.E."/>
            <person name="Altorfer M."/>
            <person name="Dessus-Babus S."/>
            <person name="Burckhardt D."/>
            <person name="Oertli M."/>
            <person name="Naumann U."/>
            <person name="Petersen F."/>
            <person name="Wong J."/>
        </authorList>
    </citation>
    <scope>NUCLEOTIDE SEQUENCE</scope>
    <source>
        <strain evidence="1">GSM-AAB239-AS_SAM_17_03QT</strain>
    </source>
</reference>
<dbReference type="Proteomes" id="UP001140949">
    <property type="component" value="Unassembled WGS sequence"/>
</dbReference>
<reference evidence="1" key="2">
    <citation type="submission" date="2023-04" db="EMBL/GenBank/DDBJ databases">
        <authorList>
            <person name="Bruccoleri R.E."/>
            <person name="Oakeley E.J."/>
            <person name="Faust A.-M."/>
            <person name="Dessus-Babus S."/>
            <person name="Altorfer M."/>
            <person name="Burckhardt D."/>
            <person name="Oertli M."/>
            <person name="Naumann U."/>
            <person name="Petersen F."/>
            <person name="Wong J."/>
        </authorList>
    </citation>
    <scope>NUCLEOTIDE SEQUENCE</scope>
    <source>
        <strain evidence="1">GSM-AAB239-AS_SAM_17_03QT</strain>
        <tissue evidence="1">Leaf</tissue>
    </source>
</reference>
<protein>
    <submittedName>
        <fullName evidence="1">Kinesin-like protein KIN-12G</fullName>
    </submittedName>
</protein>
<evidence type="ECO:0000313" key="2">
    <source>
        <dbReference type="Proteomes" id="UP001140949"/>
    </source>
</evidence>
<accession>A0AAX6F5X1</accession>
<dbReference type="EMBL" id="JANAVB010031615">
    <property type="protein sequence ID" value="KAJ6811589.1"/>
    <property type="molecule type" value="Genomic_DNA"/>
</dbReference>
<keyword evidence="2" id="KW-1185">Reference proteome</keyword>
<organism evidence="1 2">
    <name type="scientific">Iris pallida</name>
    <name type="common">Sweet iris</name>
    <dbReference type="NCBI Taxonomy" id="29817"/>
    <lineage>
        <taxon>Eukaryota</taxon>
        <taxon>Viridiplantae</taxon>
        <taxon>Streptophyta</taxon>
        <taxon>Embryophyta</taxon>
        <taxon>Tracheophyta</taxon>
        <taxon>Spermatophyta</taxon>
        <taxon>Magnoliopsida</taxon>
        <taxon>Liliopsida</taxon>
        <taxon>Asparagales</taxon>
        <taxon>Iridaceae</taxon>
        <taxon>Iridoideae</taxon>
        <taxon>Irideae</taxon>
        <taxon>Iris</taxon>
    </lineage>
</organism>
<proteinExistence type="predicted"/>
<evidence type="ECO:0000313" key="1">
    <source>
        <dbReference type="EMBL" id="KAJ6811589.1"/>
    </source>
</evidence>
<comment type="caution">
    <text evidence="1">The sequence shown here is derived from an EMBL/GenBank/DDBJ whole genome shotgun (WGS) entry which is preliminary data.</text>
</comment>
<gene>
    <name evidence="1" type="ORF">M6B38_152790</name>
</gene>
<dbReference type="AlphaFoldDB" id="A0AAX6F5X1"/>
<sequence>MVATQNFNNLREETKSILMLSYLDDNTKYITQKIEEELGDIHKSLCEAKLLLTSDM</sequence>